<evidence type="ECO:0000256" key="13">
    <source>
        <dbReference type="PROSITE-ProRule" id="PRU00339"/>
    </source>
</evidence>
<feature type="repeat" description="TPR" evidence="13">
    <location>
        <begin position="447"/>
        <end position="480"/>
    </location>
</feature>
<evidence type="ECO:0000313" key="17">
    <source>
        <dbReference type="Proteomes" id="UP000030746"/>
    </source>
</evidence>
<keyword evidence="11 14" id="KW-1133">Transmembrane helix</keyword>
<evidence type="ECO:0000256" key="6">
    <source>
        <dbReference type="ARBA" id="ARBA00022679"/>
    </source>
</evidence>
<feature type="repeat" description="TPR" evidence="13">
    <location>
        <begin position="277"/>
        <end position="310"/>
    </location>
</feature>
<evidence type="ECO:0000256" key="1">
    <source>
        <dbReference type="ARBA" id="ARBA00004141"/>
    </source>
</evidence>
<dbReference type="RefSeq" id="XP_009053166.1">
    <property type="nucleotide sequence ID" value="XM_009054918.1"/>
</dbReference>
<keyword evidence="17" id="KW-1185">Reference proteome</keyword>
<comment type="similarity">
    <text evidence="4">Belongs to the TMTC family.</text>
</comment>
<dbReference type="GeneID" id="20231321"/>
<feature type="repeat" description="TPR" evidence="13">
    <location>
        <begin position="379"/>
        <end position="412"/>
    </location>
</feature>
<dbReference type="Pfam" id="PF13414">
    <property type="entry name" value="TPR_11"/>
    <property type="match status" value="1"/>
</dbReference>
<keyword evidence="12 14" id="KW-0472">Membrane</keyword>
<dbReference type="UniPathway" id="UPA00378"/>
<dbReference type="Pfam" id="PF00515">
    <property type="entry name" value="TPR_1"/>
    <property type="match status" value="2"/>
</dbReference>
<dbReference type="InterPro" id="IPR052346">
    <property type="entry name" value="O-mannosyl-transferase_TMTC"/>
</dbReference>
<dbReference type="STRING" id="225164.V4C3E6"/>
<dbReference type="CTD" id="20231321"/>
<feature type="transmembrane region" description="Helical" evidence="14">
    <location>
        <begin position="208"/>
        <end position="228"/>
    </location>
</feature>
<sequence>SIFWLLVSISFTTLSTFCKEQGITVIGLCSAFDVIMVCRIDMLSILKIRSSSSSSLINNYNNNYLLLRQLCLLLSGVLLLILRWRIMGYATPTFQIHDNPHSFVDGAIFRAINYIYLYAINIWILINPGWLCFDWSMGCIPVITSFSDYRVYIATTFLASIILLLLYSVKDTSKHQSLLILSLVLLIVPFLPGSNIFFRVGFVIAERVLYLSSAGMCMLITYGIISLAKGTEKKRVIQIGIILLITLYTSRSIQRSKEWRSEESLFQSGEKVCPLNAKVHYNIGKLNADKGNNTQAIYRYRLAIKLSPDYDQAMNNLANILKDKGELVEAEDLLTKAVTIRPEFAAAWMNLGIVQAQLKKIGLAEKSYLQALRHRRKYPDCYYNLGNLYLELKQHQAAIQAWRNATILKPTHVNAWTNTLILLDNIGELKLAENVGKEALKVLPREHQVLFNLANIYGKLEKYTESEQFFLLALKEDQNNAKYHLNIGVLYHRWGKYDKAEEAYQTALQLNPSNKVTQDNIAMLQRQRNK</sequence>
<evidence type="ECO:0000256" key="9">
    <source>
        <dbReference type="ARBA" id="ARBA00022803"/>
    </source>
</evidence>
<dbReference type="GO" id="GO:0004169">
    <property type="term" value="F:dolichyl-phosphate-mannose-protein mannosyltransferase activity"/>
    <property type="evidence" value="ECO:0007669"/>
    <property type="project" value="UniProtKB-EC"/>
</dbReference>
<dbReference type="EMBL" id="KB201549">
    <property type="protein sequence ID" value="ESO96049.1"/>
    <property type="molecule type" value="Genomic_DNA"/>
</dbReference>
<dbReference type="PROSITE" id="PS50005">
    <property type="entry name" value="TPR"/>
    <property type="match status" value="4"/>
</dbReference>
<gene>
    <name evidence="16" type="ORF">LOTGIDRAFT_116230</name>
</gene>
<organism evidence="16 17">
    <name type="scientific">Lottia gigantea</name>
    <name type="common">Giant owl limpet</name>
    <dbReference type="NCBI Taxonomy" id="225164"/>
    <lineage>
        <taxon>Eukaryota</taxon>
        <taxon>Metazoa</taxon>
        <taxon>Spiralia</taxon>
        <taxon>Lophotrochozoa</taxon>
        <taxon>Mollusca</taxon>
        <taxon>Gastropoda</taxon>
        <taxon>Patellogastropoda</taxon>
        <taxon>Lottioidea</taxon>
        <taxon>Lottiidae</taxon>
        <taxon>Lottia</taxon>
    </lineage>
</organism>
<dbReference type="InterPro" id="IPR011990">
    <property type="entry name" value="TPR-like_helical_dom_sf"/>
</dbReference>
<evidence type="ECO:0000256" key="7">
    <source>
        <dbReference type="ARBA" id="ARBA00022692"/>
    </source>
</evidence>
<evidence type="ECO:0000256" key="3">
    <source>
        <dbReference type="ARBA" id="ARBA00004922"/>
    </source>
</evidence>
<evidence type="ECO:0000256" key="11">
    <source>
        <dbReference type="ARBA" id="ARBA00022989"/>
    </source>
</evidence>
<dbReference type="GO" id="GO:0016020">
    <property type="term" value="C:membrane"/>
    <property type="evidence" value="ECO:0007669"/>
    <property type="project" value="UniProtKB-SubCell"/>
</dbReference>
<feature type="transmembrane region" description="Helical" evidence="14">
    <location>
        <begin position="151"/>
        <end position="169"/>
    </location>
</feature>
<keyword evidence="9 13" id="KW-0802">TPR repeat</keyword>
<dbReference type="EC" id="2.4.1.109" evidence="5"/>
<name>V4C3E6_LOTGI</name>
<dbReference type="PANTHER" id="PTHR44227:SF3">
    <property type="entry name" value="PROTEIN O-MANNOSYL-TRANSFERASE TMTC4"/>
    <property type="match status" value="1"/>
</dbReference>
<protein>
    <recommendedName>
        <fullName evidence="5">dolichyl-phosphate-mannose--protein mannosyltransferase</fullName>
        <ecNumber evidence="5">2.4.1.109</ecNumber>
    </recommendedName>
</protein>
<comment type="subcellular location">
    <subcellularLocation>
        <location evidence="2">Endoplasmic reticulum</location>
    </subcellularLocation>
    <subcellularLocation>
        <location evidence="1">Membrane</location>
        <topology evidence="1">Multi-pass membrane protein</topology>
    </subcellularLocation>
</comment>
<feature type="transmembrane region" description="Helical" evidence="14">
    <location>
        <begin position="107"/>
        <end position="126"/>
    </location>
</feature>
<evidence type="ECO:0000256" key="14">
    <source>
        <dbReference type="SAM" id="Phobius"/>
    </source>
</evidence>
<dbReference type="GO" id="GO:0005783">
    <property type="term" value="C:endoplasmic reticulum"/>
    <property type="evidence" value="ECO:0007669"/>
    <property type="project" value="UniProtKB-SubCell"/>
</dbReference>
<reference evidence="16 17" key="1">
    <citation type="journal article" date="2013" name="Nature">
        <title>Insights into bilaterian evolution from three spiralian genomes.</title>
        <authorList>
            <person name="Simakov O."/>
            <person name="Marletaz F."/>
            <person name="Cho S.J."/>
            <person name="Edsinger-Gonzales E."/>
            <person name="Havlak P."/>
            <person name="Hellsten U."/>
            <person name="Kuo D.H."/>
            <person name="Larsson T."/>
            <person name="Lv J."/>
            <person name="Arendt D."/>
            <person name="Savage R."/>
            <person name="Osoegawa K."/>
            <person name="de Jong P."/>
            <person name="Grimwood J."/>
            <person name="Chapman J.A."/>
            <person name="Shapiro H."/>
            <person name="Aerts A."/>
            <person name="Otillar R.P."/>
            <person name="Terry A.Y."/>
            <person name="Boore J.L."/>
            <person name="Grigoriev I.V."/>
            <person name="Lindberg D.R."/>
            <person name="Seaver E.C."/>
            <person name="Weisblat D.A."/>
            <person name="Putnam N.H."/>
            <person name="Rokhsar D.S."/>
        </authorList>
    </citation>
    <scope>NUCLEOTIDE SEQUENCE [LARGE SCALE GENOMIC DNA]</scope>
</reference>
<keyword evidence="8" id="KW-0677">Repeat</keyword>
<evidence type="ECO:0000256" key="5">
    <source>
        <dbReference type="ARBA" id="ARBA00012839"/>
    </source>
</evidence>
<evidence type="ECO:0000313" key="16">
    <source>
        <dbReference type="EMBL" id="ESO96049.1"/>
    </source>
</evidence>
<dbReference type="GO" id="GO:0030968">
    <property type="term" value="P:endoplasmic reticulum unfolded protein response"/>
    <property type="evidence" value="ECO:0007669"/>
    <property type="project" value="TreeGrafter"/>
</dbReference>
<feature type="transmembrane region" description="Helical" evidence="14">
    <location>
        <begin position="66"/>
        <end position="86"/>
    </location>
</feature>
<feature type="domain" description="DUF1736" evidence="15">
    <location>
        <begin position="90"/>
        <end position="161"/>
    </location>
</feature>
<dbReference type="HOGENOM" id="CLU_011615_2_0_1"/>
<dbReference type="SUPFAM" id="SSF48452">
    <property type="entry name" value="TPR-like"/>
    <property type="match status" value="1"/>
</dbReference>
<feature type="repeat" description="TPR" evidence="13">
    <location>
        <begin position="481"/>
        <end position="514"/>
    </location>
</feature>
<evidence type="ECO:0000256" key="2">
    <source>
        <dbReference type="ARBA" id="ARBA00004240"/>
    </source>
</evidence>
<dbReference type="Pfam" id="PF13181">
    <property type="entry name" value="TPR_8"/>
    <property type="match status" value="2"/>
</dbReference>
<dbReference type="Gene3D" id="1.25.40.10">
    <property type="entry name" value="Tetratricopeptide repeat domain"/>
    <property type="match status" value="2"/>
</dbReference>
<dbReference type="InterPro" id="IPR019734">
    <property type="entry name" value="TPR_rpt"/>
</dbReference>
<keyword evidence="10" id="KW-0256">Endoplasmic reticulum</keyword>
<feature type="transmembrane region" description="Helical" evidence="14">
    <location>
        <begin position="178"/>
        <end position="202"/>
    </location>
</feature>
<keyword evidence="6" id="KW-0808">Transferase</keyword>
<dbReference type="PANTHER" id="PTHR44227">
    <property type="match status" value="1"/>
</dbReference>
<keyword evidence="7 14" id="KW-0812">Transmembrane</keyword>
<dbReference type="Pfam" id="PF08409">
    <property type="entry name" value="TMTC_DUF1736"/>
    <property type="match status" value="1"/>
</dbReference>
<dbReference type="OrthoDB" id="19588at2759"/>
<dbReference type="InterPro" id="IPR013618">
    <property type="entry name" value="TMTC_DUF1736"/>
</dbReference>
<dbReference type="PROSITE" id="PS50293">
    <property type="entry name" value="TPR_REGION"/>
    <property type="match status" value="1"/>
</dbReference>
<dbReference type="SMART" id="SM00028">
    <property type="entry name" value="TPR"/>
    <property type="match status" value="6"/>
</dbReference>
<evidence type="ECO:0000256" key="12">
    <source>
        <dbReference type="ARBA" id="ARBA00023136"/>
    </source>
</evidence>
<dbReference type="KEGG" id="lgi:LOTGIDRAFT_116230"/>
<dbReference type="Proteomes" id="UP000030746">
    <property type="component" value="Unassembled WGS sequence"/>
</dbReference>
<accession>V4C3E6</accession>
<feature type="non-terminal residue" evidence="16">
    <location>
        <position position="1"/>
    </location>
</feature>
<evidence type="ECO:0000256" key="8">
    <source>
        <dbReference type="ARBA" id="ARBA00022737"/>
    </source>
</evidence>
<dbReference type="AlphaFoldDB" id="V4C3E6"/>
<dbReference type="OMA" id="DYSMGCV"/>
<evidence type="ECO:0000256" key="10">
    <source>
        <dbReference type="ARBA" id="ARBA00022824"/>
    </source>
</evidence>
<proteinExistence type="inferred from homology"/>
<comment type="pathway">
    <text evidence="3">Protein modification; protein glycosylation.</text>
</comment>
<evidence type="ECO:0000256" key="4">
    <source>
        <dbReference type="ARBA" id="ARBA00007882"/>
    </source>
</evidence>
<evidence type="ECO:0000259" key="15">
    <source>
        <dbReference type="Pfam" id="PF08409"/>
    </source>
</evidence>